<dbReference type="InterPro" id="IPR023451">
    <property type="entry name" value="Thymidate_synth/dCMP_Mease_dom"/>
</dbReference>
<name>E5EQ15_9CAUD</name>
<protein>
    <recommendedName>
        <fullName evidence="2">thymidylate synthase</fullName>
        <ecNumber evidence="2">2.1.1.45</ecNumber>
    </recommendedName>
</protein>
<dbReference type="GO" id="GO:0004799">
    <property type="term" value="F:thymidylate synthase activity"/>
    <property type="evidence" value="ECO:0007669"/>
    <property type="project" value="UniProtKB-EC"/>
</dbReference>
<dbReference type="Gene3D" id="3.30.572.10">
    <property type="entry name" value="Thymidylate synthase/dCMP hydroxymethylase domain"/>
    <property type="match status" value="1"/>
</dbReference>
<reference evidence="6 7" key="1">
    <citation type="journal article" date="2010" name="Virol. J.">
        <title>Genomes of the T4-related bacteriophages as windows on microbial genome evolution.</title>
        <authorList>
            <person name="Petrov V.M."/>
            <person name="Ratnayaka S."/>
            <person name="Nolan J.M."/>
            <person name="Miller E.S."/>
            <person name="Karam J.D."/>
        </authorList>
    </citation>
    <scope>NUCLEOTIDE SEQUENCE [LARGE SCALE GENOMIC DNA]</scope>
</reference>
<sequence length="320" mass="36381">MQQYHDLMQKILDEGDLIETERTGTGTLSIFGEQLKFDLADYFPAITTKKLAWKAVVSELLWFLKGSSNLNELRAILHGEENRFNEEKKTIWDGNYNKQAKDLGYTDGEMGDIYGAQWRSFGRKTLQIEDENCKVVCYDDYEVKGVDQVKLVLDEAKRNPSSRRLIVQAWNPDVVWNSKKTKVGHTMIIGGNEAALPPCHLMYQLRIVNGRLDMSWSQRSNDIFLGVCFNIASYALLQHIFARILGLKVGKLTGFLGDCHIYLNHVDQVKLQLSRDHLSKPQLEINPALKTLEDFENATVDDFKLVGLITHGAIKADMAV</sequence>
<dbReference type="NCBIfam" id="TIGR03284">
    <property type="entry name" value="thym_sym"/>
    <property type="match status" value="1"/>
</dbReference>
<dbReference type="OrthoDB" id="13491at10239"/>
<dbReference type="GeneID" id="9926665"/>
<dbReference type="InterPro" id="IPR045097">
    <property type="entry name" value="Thymidate_synth/dCMP_Mease"/>
</dbReference>
<keyword evidence="3" id="KW-0489">Methyltransferase</keyword>
<keyword evidence="7" id="KW-1185">Reference proteome</keyword>
<dbReference type="Pfam" id="PF00303">
    <property type="entry name" value="Thymidylat_synt"/>
    <property type="match status" value="1"/>
</dbReference>
<organism evidence="6 7">
    <name type="scientific">Acinetobacter phage Acj9</name>
    <dbReference type="NCBI Taxonomy" id="760939"/>
    <lineage>
        <taxon>Viruses</taxon>
        <taxon>Duplodnaviria</taxon>
        <taxon>Heunggongvirae</taxon>
        <taxon>Uroviricota</taxon>
        <taxon>Caudoviricetes</taxon>
        <taxon>Pantevenvirales</taxon>
        <taxon>Straboviridae</taxon>
        <taxon>Twarogvirinae</taxon>
        <taxon>Acajnonavirus</taxon>
        <taxon>Acajnonavirus acj9</taxon>
    </lineage>
</organism>
<evidence type="ECO:0000256" key="1">
    <source>
        <dbReference type="ARBA" id="ARBA00009972"/>
    </source>
</evidence>
<dbReference type="Proteomes" id="UP000008731">
    <property type="component" value="Segment"/>
</dbReference>
<dbReference type="PANTHER" id="PTHR11548:SF1">
    <property type="entry name" value="THYMIDYLATE SYNTHASE 1"/>
    <property type="match status" value="1"/>
</dbReference>
<dbReference type="EMBL" id="HM004124">
    <property type="protein sequence ID" value="ADG60131.1"/>
    <property type="molecule type" value="Genomic_DNA"/>
</dbReference>
<dbReference type="HAMAP" id="MF_00008">
    <property type="entry name" value="Thymidy_synth_bact"/>
    <property type="match status" value="1"/>
</dbReference>
<comment type="similarity">
    <text evidence="1">Belongs to the thymidylate synthase family.</text>
</comment>
<dbReference type="GO" id="GO:0032259">
    <property type="term" value="P:methylation"/>
    <property type="evidence" value="ECO:0007669"/>
    <property type="project" value="UniProtKB-KW"/>
</dbReference>
<dbReference type="CDD" id="cd00351">
    <property type="entry name" value="TS_Pyrimidine_HMase"/>
    <property type="match status" value="1"/>
</dbReference>
<gene>
    <name evidence="6" type="primary">td</name>
    <name evidence="6" type="ORF">Acj9p231</name>
</gene>
<evidence type="ECO:0000256" key="3">
    <source>
        <dbReference type="ARBA" id="ARBA00022603"/>
    </source>
</evidence>
<evidence type="ECO:0000313" key="7">
    <source>
        <dbReference type="Proteomes" id="UP000008731"/>
    </source>
</evidence>
<feature type="domain" description="Thymidylate synthase/dCMP hydroxymethylase" evidence="5">
    <location>
        <begin position="2"/>
        <end position="320"/>
    </location>
</feature>
<dbReference type="KEGG" id="vg:9926665"/>
<dbReference type="InterPro" id="IPR000398">
    <property type="entry name" value="Thymidylate_synthase"/>
</dbReference>
<proteinExistence type="inferred from homology"/>
<evidence type="ECO:0000256" key="2">
    <source>
        <dbReference type="ARBA" id="ARBA00011947"/>
    </source>
</evidence>
<evidence type="ECO:0000259" key="5">
    <source>
        <dbReference type="Pfam" id="PF00303"/>
    </source>
</evidence>
<dbReference type="GO" id="GO:0006231">
    <property type="term" value="P:dTMP biosynthetic process"/>
    <property type="evidence" value="ECO:0007669"/>
    <property type="project" value="InterPro"/>
</dbReference>
<dbReference type="PRINTS" id="PR00108">
    <property type="entry name" value="THYMDSNTHASE"/>
</dbReference>
<keyword evidence="4" id="KW-0808">Transferase</keyword>
<dbReference type="SUPFAM" id="SSF55831">
    <property type="entry name" value="Thymidylate synthase/dCMP hydroxymethylase"/>
    <property type="match status" value="1"/>
</dbReference>
<dbReference type="InterPro" id="IPR036926">
    <property type="entry name" value="Thymidate_synth/dCMP_Mease_sf"/>
</dbReference>
<accession>E5EQ15</accession>
<evidence type="ECO:0000256" key="4">
    <source>
        <dbReference type="ARBA" id="ARBA00022679"/>
    </source>
</evidence>
<evidence type="ECO:0000313" key="6">
    <source>
        <dbReference type="EMBL" id="ADG60131.1"/>
    </source>
</evidence>
<dbReference type="RefSeq" id="YP_004010368.1">
    <property type="nucleotide sequence ID" value="NC_014663.1"/>
</dbReference>
<dbReference type="EC" id="2.1.1.45" evidence="2"/>
<dbReference type="PANTHER" id="PTHR11548">
    <property type="entry name" value="THYMIDYLATE SYNTHASE 1"/>
    <property type="match status" value="1"/>
</dbReference>